<name>A0ABY7ENM3_MYAAR</name>
<feature type="transmembrane region" description="Helical" evidence="10">
    <location>
        <begin position="75"/>
        <end position="96"/>
    </location>
</feature>
<dbReference type="Proteomes" id="UP001164746">
    <property type="component" value="Chromosome 7"/>
</dbReference>
<evidence type="ECO:0000256" key="7">
    <source>
        <dbReference type="ARBA" id="ARBA00023170"/>
    </source>
</evidence>
<gene>
    <name evidence="12" type="ORF">MAR_035901</name>
</gene>
<proteinExistence type="inferred from homology"/>
<evidence type="ECO:0000259" key="11">
    <source>
        <dbReference type="PROSITE" id="PS50262"/>
    </source>
</evidence>
<keyword evidence="3 10" id="KW-0812">Transmembrane</keyword>
<reference evidence="12" key="1">
    <citation type="submission" date="2022-11" db="EMBL/GenBank/DDBJ databases">
        <title>Centuries of genome instability and evolution in soft-shell clam transmissible cancer (bioRxiv).</title>
        <authorList>
            <person name="Hart S.F.M."/>
            <person name="Yonemitsu M.A."/>
            <person name="Giersch R.M."/>
            <person name="Beal B.F."/>
            <person name="Arriagada G."/>
            <person name="Davis B.W."/>
            <person name="Ostrander E.A."/>
            <person name="Goff S.P."/>
            <person name="Metzger M.J."/>
        </authorList>
    </citation>
    <scope>NUCLEOTIDE SEQUENCE</scope>
    <source>
        <strain evidence="12">MELC-2E11</strain>
        <tissue evidence="12">Siphon/mantle</tissue>
    </source>
</reference>
<dbReference type="SUPFAM" id="SSF81321">
    <property type="entry name" value="Family A G protein-coupled receptor-like"/>
    <property type="match status" value="1"/>
</dbReference>
<dbReference type="InterPro" id="IPR001817">
    <property type="entry name" value="Vasoprsn_rcpt"/>
</dbReference>
<evidence type="ECO:0000256" key="1">
    <source>
        <dbReference type="ARBA" id="ARBA00004651"/>
    </source>
</evidence>
<dbReference type="PANTHER" id="PTHR24224:SF6">
    <property type="entry name" value="CARDIOACCELERATORY PEPTIDE RECEPTOR-RELATED"/>
    <property type="match status" value="1"/>
</dbReference>
<dbReference type="InterPro" id="IPR000276">
    <property type="entry name" value="GPCR_Rhodpsn"/>
</dbReference>
<keyword evidence="7 10" id="KW-0675">Receptor</keyword>
<evidence type="ECO:0000256" key="2">
    <source>
        <dbReference type="ARBA" id="ARBA00022475"/>
    </source>
</evidence>
<feature type="transmembrane region" description="Helical" evidence="10">
    <location>
        <begin position="248"/>
        <end position="266"/>
    </location>
</feature>
<evidence type="ECO:0000256" key="9">
    <source>
        <dbReference type="ARBA" id="ARBA00023224"/>
    </source>
</evidence>
<keyword evidence="13" id="KW-1185">Reference proteome</keyword>
<dbReference type="InterPro" id="IPR017452">
    <property type="entry name" value="GPCR_Rhodpsn_7TM"/>
</dbReference>
<accession>A0ABY7ENM3</accession>
<feature type="transmembrane region" description="Helical" evidence="10">
    <location>
        <begin position="297"/>
        <end position="315"/>
    </location>
</feature>
<feature type="transmembrane region" description="Helical" evidence="10">
    <location>
        <begin position="155"/>
        <end position="188"/>
    </location>
</feature>
<evidence type="ECO:0000256" key="5">
    <source>
        <dbReference type="ARBA" id="ARBA00023040"/>
    </source>
</evidence>
<evidence type="ECO:0000256" key="3">
    <source>
        <dbReference type="ARBA" id="ARBA00022692"/>
    </source>
</evidence>
<feature type="domain" description="G-protein coupled receptors family 1 profile" evidence="11">
    <location>
        <begin position="17"/>
        <end position="303"/>
    </location>
</feature>
<dbReference type="PRINTS" id="PR00896">
    <property type="entry name" value="VASOPRESSINR"/>
</dbReference>
<feature type="transmembrane region" description="Helical" evidence="10">
    <location>
        <begin position="38"/>
        <end position="60"/>
    </location>
</feature>
<keyword evidence="5 10" id="KW-0297">G-protein coupled receptor</keyword>
<dbReference type="PROSITE" id="PS50262">
    <property type="entry name" value="G_PROTEIN_RECEP_F1_2"/>
    <property type="match status" value="1"/>
</dbReference>
<feature type="transmembrane region" description="Helical" evidence="10">
    <location>
        <begin position="6"/>
        <end position="26"/>
    </location>
</feature>
<feature type="transmembrane region" description="Helical" evidence="10">
    <location>
        <begin position="117"/>
        <end position="135"/>
    </location>
</feature>
<dbReference type="InterPro" id="IPR052665">
    <property type="entry name" value="Neuropeptide-GPCR"/>
</dbReference>
<evidence type="ECO:0000313" key="13">
    <source>
        <dbReference type="Proteomes" id="UP001164746"/>
    </source>
</evidence>
<dbReference type="PANTHER" id="PTHR24224">
    <property type="entry name" value="CARDIOACCELERATORY PEPTIDE RECEPTOR-RELATED"/>
    <property type="match status" value="1"/>
</dbReference>
<evidence type="ECO:0000313" key="12">
    <source>
        <dbReference type="EMBL" id="WAR10825.1"/>
    </source>
</evidence>
<sequence length="331" mass="37066">TEQLMFLCILFVTIVVGNFLILAGIVSSGKRRSRMNVFIINLVCADLSVGCLLVLTDIIWKVTITWYGGYIGCKVVKFAQCVATFGATYSLVALSIDRLDAIARPMNINNVERRCRILVGLAWFFAVLFSSPMLYMSEMDIVDGKEQCWIDLQPWVWRIYVTMVSFAVLIIPAIIIASCYIAIVVVIWSKSSKFKSPDTRRCAEKSSLSKSGSITVRFTGSNRHSKAAMGASSSRGVIPKAKIKTIKMTFVIVLVFIFCWAPYFIWDLLYVFGHIKMSQRSIAISTFIQSLAPLNSAANPIIYTLFNTAIFTGMFKKRHAYNSPPHTPRAI</sequence>
<keyword evidence="6 10" id="KW-0472">Membrane</keyword>
<keyword evidence="8 10" id="KW-0325">Glycoprotein</keyword>
<evidence type="ECO:0000256" key="4">
    <source>
        <dbReference type="ARBA" id="ARBA00022989"/>
    </source>
</evidence>
<evidence type="ECO:0000256" key="6">
    <source>
        <dbReference type="ARBA" id="ARBA00023136"/>
    </source>
</evidence>
<comment type="similarity">
    <text evidence="10">Belongs to the G-protein coupled receptor 1 family. Vasopressin/oxytocin receptor subfamily.</text>
</comment>
<dbReference type="EMBL" id="CP111018">
    <property type="protein sequence ID" value="WAR10825.1"/>
    <property type="molecule type" value="Genomic_DNA"/>
</dbReference>
<dbReference type="PRINTS" id="PR00237">
    <property type="entry name" value="GPCRRHODOPSN"/>
</dbReference>
<keyword evidence="2" id="KW-1003">Cell membrane</keyword>
<evidence type="ECO:0000256" key="8">
    <source>
        <dbReference type="ARBA" id="ARBA00023180"/>
    </source>
</evidence>
<comment type="subcellular location">
    <subcellularLocation>
        <location evidence="1 10">Cell membrane</location>
        <topology evidence="1 10">Multi-pass membrane protein</topology>
    </subcellularLocation>
</comment>
<dbReference type="Gene3D" id="1.20.1070.10">
    <property type="entry name" value="Rhodopsin 7-helix transmembrane proteins"/>
    <property type="match status" value="1"/>
</dbReference>
<feature type="non-terminal residue" evidence="12">
    <location>
        <position position="1"/>
    </location>
</feature>
<evidence type="ECO:0000256" key="10">
    <source>
        <dbReference type="RuleBase" id="RU046427"/>
    </source>
</evidence>
<protein>
    <submittedName>
        <fullName evidence="12">CCAPR-like protein</fullName>
    </submittedName>
</protein>
<keyword evidence="4 10" id="KW-1133">Transmembrane helix</keyword>
<dbReference type="Pfam" id="PF00001">
    <property type="entry name" value="7tm_1"/>
    <property type="match status" value="1"/>
</dbReference>
<organism evidence="12 13">
    <name type="scientific">Mya arenaria</name>
    <name type="common">Soft-shell clam</name>
    <dbReference type="NCBI Taxonomy" id="6604"/>
    <lineage>
        <taxon>Eukaryota</taxon>
        <taxon>Metazoa</taxon>
        <taxon>Spiralia</taxon>
        <taxon>Lophotrochozoa</taxon>
        <taxon>Mollusca</taxon>
        <taxon>Bivalvia</taxon>
        <taxon>Autobranchia</taxon>
        <taxon>Heteroconchia</taxon>
        <taxon>Euheterodonta</taxon>
        <taxon>Imparidentia</taxon>
        <taxon>Neoheterodontei</taxon>
        <taxon>Myida</taxon>
        <taxon>Myoidea</taxon>
        <taxon>Myidae</taxon>
        <taxon>Mya</taxon>
    </lineage>
</organism>
<keyword evidence="9 10" id="KW-0807">Transducer</keyword>